<evidence type="ECO:0000313" key="7">
    <source>
        <dbReference type="EMBL" id="RKQ35377.1"/>
    </source>
</evidence>
<dbReference type="SMART" id="SM00797">
    <property type="entry name" value="AHS2"/>
    <property type="match status" value="1"/>
</dbReference>
<evidence type="ECO:0000256" key="4">
    <source>
        <dbReference type="SAM" id="MobiDB-lite"/>
    </source>
</evidence>
<dbReference type="SUPFAM" id="SSF160467">
    <property type="entry name" value="PH0987 N-terminal domain-like"/>
    <property type="match status" value="1"/>
</dbReference>
<dbReference type="PANTHER" id="PTHR43309">
    <property type="entry name" value="5-OXOPROLINASE SUBUNIT C"/>
    <property type="match status" value="1"/>
</dbReference>
<dbReference type="PANTHER" id="PTHR43309:SF3">
    <property type="entry name" value="5-OXOPROLINASE SUBUNIT C"/>
    <property type="match status" value="1"/>
</dbReference>
<keyword evidence="7" id="KW-0808">Transferase</keyword>
<dbReference type="GO" id="GO:0016787">
    <property type="term" value="F:hydrolase activity"/>
    <property type="evidence" value="ECO:0007669"/>
    <property type="project" value="UniProtKB-KW"/>
</dbReference>
<feature type="region of interest" description="Disordered" evidence="4">
    <location>
        <begin position="221"/>
        <end position="279"/>
    </location>
</feature>
<feature type="domain" description="Carboxyltransferase" evidence="5">
    <location>
        <begin position="10"/>
        <end position="199"/>
    </location>
</feature>
<dbReference type="SMART" id="SM00796">
    <property type="entry name" value="AHS1"/>
    <property type="match status" value="1"/>
</dbReference>
<protein>
    <submittedName>
        <fullName evidence="7">Carboxyltransferase domain-containing protein</fullName>
    </submittedName>
</protein>
<evidence type="ECO:0000313" key="8">
    <source>
        <dbReference type="Proteomes" id="UP000249516"/>
    </source>
</evidence>
<organism evidence="7 8">
    <name type="scientific">Kocuria tytonis</name>
    <dbReference type="NCBI Taxonomy" id="2054280"/>
    <lineage>
        <taxon>Bacteria</taxon>
        <taxon>Bacillati</taxon>
        <taxon>Actinomycetota</taxon>
        <taxon>Actinomycetes</taxon>
        <taxon>Micrococcales</taxon>
        <taxon>Micrococcaceae</taxon>
        <taxon>Kocuria</taxon>
    </lineage>
</organism>
<dbReference type="Proteomes" id="UP000249516">
    <property type="component" value="Unassembled WGS sequence"/>
</dbReference>
<proteinExistence type="predicted"/>
<reference evidence="7 8" key="1">
    <citation type="submission" date="2018-10" db="EMBL/GenBank/DDBJ databases">
        <title>Kocuria tytouropygialis sp. nov., isolated from the uropygial gland of an American barn owl (Tyto furcata).</title>
        <authorList>
            <person name="Braun M.S."/>
            <person name="Wang E."/>
            <person name="Zimmermann S."/>
            <person name="Wagner H."/>
            <person name="Wink M."/>
        </authorList>
    </citation>
    <scope>NUCLEOTIDE SEQUENCE [LARGE SCALE GENOMIC DNA]</scope>
    <source>
        <strain evidence="7 8">442</strain>
    </source>
</reference>
<dbReference type="InterPro" id="IPR003833">
    <property type="entry name" value="CT_C_D"/>
</dbReference>
<feature type="domain" description="Carboxyltransferase" evidence="6">
    <location>
        <begin position="307"/>
        <end position="642"/>
    </location>
</feature>
<dbReference type="EMBL" id="PNJG02000002">
    <property type="protein sequence ID" value="RKQ35377.1"/>
    <property type="molecule type" value="Genomic_DNA"/>
</dbReference>
<evidence type="ECO:0000256" key="3">
    <source>
        <dbReference type="ARBA" id="ARBA00022840"/>
    </source>
</evidence>
<evidence type="ECO:0000256" key="1">
    <source>
        <dbReference type="ARBA" id="ARBA00022741"/>
    </source>
</evidence>
<feature type="compositionally biased region" description="Polar residues" evidence="4">
    <location>
        <begin position="667"/>
        <end position="676"/>
    </location>
</feature>
<evidence type="ECO:0000259" key="5">
    <source>
        <dbReference type="SMART" id="SM00796"/>
    </source>
</evidence>
<dbReference type="OrthoDB" id="9768696at2"/>
<dbReference type="Pfam" id="PF02682">
    <property type="entry name" value="CT_C_D"/>
    <property type="match status" value="1"/>
</dbReference>
<dbReference type="InterPro" id="IPR029000">
    <property type="entry name" value="Cyclophilin-like_dom_sf"/>
</dbReference>
<dbReference type="Pfam" id="PF02626">
    <property type="entry name" value="CT_A_B"/>
    <property type="match status" value="2"/>
</dbReference>
<keyword evidence="8" id="KW-1185">Reference proteome</keyword>
<feature type="compositionally biased region" description="Basic and acidic residues" evidence="4">
    <location>
        <begin position="409"/>
        <end position="428"/>
    </location>
</feature>
<evidence type="ECO:0000256" key="2">
    <source>
        <dbReference type="ARBA" id="ARBA00022801"/>
    </source>
</evidence>
<sequence>MNASHPTRPPELRWAGTEAFLLDCGELPEVVRWHAHLADHPLPGQVDVIAAARTVLVVFSGARAAREAASAVGSLRPAASDGTTGRTVEIPVVYDGADLAEVARVTGLSEQGVVEAHTGAAWTSAFGGFAPGFVYLTAADDPLDVPRRTSPRTAVPAGAVGLAGTYSAIYPRRSPGGWQLIGRTDAVLWDEFREPPVLIRPGDTVRYRAVRELVPLADDAAAPVGAPGKDRRDPQSAGTTSAPEPGGSVHEEPAPPADETAHATRATPDLPEGRGTAPGARTVFGLTVAESGMQTLVQDLGRPGLGDLGVVTSGAADRVSAVQANRLVGNHPGAAVLEVTLGGLGLTARGHHVLALGGAPVTGTITTPVGDDAREAVTRSEGRDPARSAPVPGHPSAVEEPRSAPSAEGHGDAAPRSRPDDLPAESHTRPVPFCAPFALYDGEHLTLDAPSAGLRSYVAVRGGIDVPEVLGSRATDVMSGIGPLPVAAGDELPVRRVPVGHTVGLREDPEVDVPGAGDPTELRILLGPRDDWFTPGSREALEQQSWRVSGDSNRVGVRLEAPQDGTSLERSRTDEPASEGVAIGSLQVPHSGAPVLFLADHPVTGGYPVIAVVLPEDLPLAAQLAPGAEVRFRPVGNAATATPPGSHRGTPPRDRPTPPTAPAANSAEHTTPGDTA</sequence>
<keyword evidence="3" id="KW-0067">ATP-binding</keyword>
<dbReference type="AlphaFoldDB" id="A0A495AA06"/>
<dbReference type="SUPFAM" id="SSF50891">
    <property type="entry name" value="Cyclophilin-like"/>
    <property type="match status" value="2"/>
</dbReference>
<feature type="compositionally biased region" description="Basic and acidic residues" evidence="4">
    <location>
        <begin position="371"/>
        <end position="386"/>
    </location>
</feature>
<comment type="caution">
    <text evidence="7">The sequence shown here is derived from an EMBL/GenBank/DDBJ whole genome shotgun (WGS) entry which is preliminary data.</text>
</comment>
<dbReference type="InterPro" id="IPR003778">
    <property type="entry name" value="CT_A_B"/>
</dbReference>
<feature type="region of interest" description="Disordered" evidence="4">
    <location>
        <begin position="547"/>
        <end position="579"/>
    </location>
</feature>
<feature type="region of interest" description="Disordered" evidence="4">
    <location>
        <begin position="359"/>
        <end position="429"/>
    </location>
</feature>
<keyword evidence="2" id="KW-0378">Hydrolase</keyword>
<accession>A0A495AA06</accession>
<dbReference type="GO" id="GO:0005524">
    <property type="term" value="F:ATP binding"/>
    <property type="evidence" value="ECO:0007669"/>
    <property type="project" value="UniProtKB-KW"/>
</dbReference>
<dbReference type="Gene3D" id="2.40.100.10">
    <property type="entry name" value="Cyclophilin-like"/>
    <property type="match status" value="2"/>
</dbReference>
<evidence type="ECO:0000259" key="6">
    <source>
        <dbReference type="SMART" id="SM00797"/>
    </source>
</evidence>
<keyword evidence="1" id="KW-0547">Nucleotide-binding</keyword>
<dbReference type="GO" id="GO:0016740">
    <property type="term" value="F:transferase activity"/>
    <property type="evidence" value="ECO:0007669"/>
    <property type="project" value="UniProtKB-KW"/>
</dbReference>
<dbReference type="Gene3D" id="3.30.1360.40">
    <property type="match status" value="1"/>
</dbReference>
<dbReference type="InterPro" id="IPR052708">
    <property type="entry name" value="PxpC"/>
</dbReference>
<gene>
    <name evidence="7" type="ORF">C1C97_009170</name>
</gene>
<dbReference type="RefSeq" id="WP_121031383.1">
    <property type="nucleotide sequence ID" value="NZ_PNJG02000002.1"/>
</dbReference>
<name>A0A495AA06_9MICC</name>
<feature type="region of interest" description="Disordered" evidence="4">
    <location>
        <begin position="634"/>
        <end position="676"/>
    </location>
</feature>